<dbReference type="EnsemblPlants" id="KEH34006">
    <property type="protein sequence ID" value="KEH34006"/>
    <property type="gene ID" value="MTR_3g057310"/>
</dbReference>
<organism evidence="2">
    <name type="scientific">Medicago truncatula</name>
    <name type="common">Barrel medic</name>
    <name type="synonym">Medicago tribuloides</name>
    <dbReference type="NCBI Taxonomy" id="3880"/>
    <lineage>
        <taxon>Eukaryota</taxon>
        <taxon>Viridiplantae</taxon>
        <taxon>Streptophyta</taxon>
        <taxon>Embryophyta</taxon>
        <taxon>Tracheophyta</taxon>
        <taxon>Spermatophyta</taxon>
        <taxon>Magnoliopsida</taxon>
        <taxon>eudicotyledons</taxon>
        <taxon>Gunneridae</taxon>
        <taxon>Pentapetalae</taxon>
        <taxon>rosids</taxon>
        <taxon>fabids</taxon>
        <taxon>Fabales</taxon>
        <taxon>Fabaceae</taxon>
        <taxon>Papilionoideae</taxon>
        <taxon>50 kb inversion clade</taxon>
        <taxon>NPAAA clade</taxon>
        <taxon>Hologalegina</taxon>
        <taxon>IRL clade</taxon>
        <taxon>Trifolieae</taxon>
        <taxon>Medicago</taxon>
    </lineage>
</organism>
<sequence>MEPPKAWLLVHNVNAPILQNVALKLTYSFIHSLKRNKMTPQRAEDLIFVHSSLLLSRISIARDKFGSLDDFGILEIANLSLDEVMNLI</sequence>
<dbReference type="EMBL" id="CM001219">
    <property type="protein sequence ID" value="KEH34006.1"/>
    <property type="molecule type" value="Genomic_DNA"/>
</dbReference>
<evidence type="ECO:0000313" key="2">
    <source>
        <dbReference type="EnsemblPlants" id="KEH34006"/>
    </source>
</evidence>
<keyword evidence="3" id="KW-1185">Reference proteome</keyword>
<accession>G7ZY03</accession>
<reference evidence="2" key="3">
    <citation type="submission" date="2015-04" db="UniProtKB">
        <authorList>
            <consortium name="EnsemblPlants"/>
        </authorList>
    </citation>
    <scope>IDENTIFICATION</scope>
    <source>
        <strain evidence="2">cv. Jemalong A17</strain>
    </source>
</reference>
<evidence type="ECO:0000313" key="3">
    <source>
        <dbReference type="Proteomes" id="UP000002051"/>
    </source>
</evidence>
<evidence type="ECO:0000313" key="1">
    <source>
        <dbReference type="EMBL" id="KEH34006.1"/>
    </source>
</evidence>
<proteinExistence type="predicted"/>
<protein>
    <submittedName>
        <fullName evidence="1 2">Uncharacterized protein</fullName>
    </submittedName>
</protein>
<dbReference type="Proteomes" id="UP000002051">
    <property type="component" value="Chromosome 3"/>
</dbReference>
<name>G7ZY03_MEDTR</name>
<gene>
    <name evidence="1" type="ordered locus">MTR_3g057310</name>
</gene>
<dbReference type="AlphaFoldDB" id="G7ZY03"/>
<dbReference type="PaxDb" id="3880-AES84091"/>
<dbReference type="HOGENOM" id="CLU_2472440_0_0_1"/>
<reference evidence="1 3" key="2">
    <citation type="journal article" date="2014" name="BMC Genomics">
        <title>An improved genome release (version Mt4.0) for the model legume Medicago truncatula.</title>
        <authorList>
            <person name="Tang H."/>
            <person name="Krishnakumar V."/>
            <person name="Bidwell S."/>
            <person name="Rosen B."/>
            <person name="Chan A."/>
            <person name="Zhou S."/>
            <person name="Gentzbittel L."/>
            <person name="Childs K.L."/>
            <person name="Yandell M."/>
            <person name="Gundlach H."/>
            <person name="Mayer K.F."/>
            <person name="Schwartz D.C."/>
            <person name="Town C.D."/>
        </authorList>
    </citation>
    <scope>GENOME REANNOTATION</scope>
    <source>
        <strain evidence="1">A17</strain>
        <strain evidence="2 3">cv. Jemalong A17</strain>
    </source>
</reference>
<reference evidence="1 3" key="1">
    <citation type="journal article" date="2011" name="Nature">
        <title>The Medicago genome provides insight into the evolution of rhizobial symbioses.</title>
        <authorList>
            <person name="Young N.D."/>
            <person name="Debelle F."/>
            <person name="Oldroyd G.E."/>
            <person name="Geurts R."/>
            <person name="Cannon S.B."/>
            <person name="Udvardi M.K."/>
            <person name="Benedito V.A."/>
            <person name="Mayer K.F."/>
            <person name="Gouzy J."/>
            <person name="Schoof H."/>
            <person name="Van de Peer Y."/>
            <person name="Proost S."/>
            <person name="Cook D.R."/>
            <person name="Meyers B.C."/>
            <person name="Spannagl M."/>
            <person name="Cheung F."/>
            <person name="De Mita S."/>
            <person name="Krishnakumar V."/>
            <person name="Gundlach H."/>
            <person name="Zhou S."/>
            <person name="Mudge J."/>
            <person name="Bharti A.K."/>
            <person name="Murray J.D."/>
            <person name="Naoumkina M.A."/>
            <person name="Rosen B."/>
            <person name="Silverstein K.A."/>
            <person name="Tang H."/>
            <person name="Rombauts S."/>
            <person name="Zhao P.X."/>
            <person name="Zhou P."/>
            <person name="Barbe V."/>
            <person name="Bardou P."/>
            <person name="Bechner M."/>
            <person name="Bellec A."/>
            <person name="Berger A."/>
            <person name="Berges H."/>
            <person name="Bidwell S."/>
            <person name="Bisseling T."/>
            <person name="Choisne N."/>
            <person name="Couloux A."/>
            <person name="Denny R."/>
            <person name="Deshpande S."/>
            <person name="Dai X."/>
            <person name="Doyle J.J."/>
            <person name="Dudez A.M."/>
            <person name="Farmer A.D."/>
            <person name="Fouteau S."/>
            <person name="Franken C."/>
            <person name="Gibelin C."/>
            <person name="Gish J."/>
            <person name="Goldstein S."/>
            <person name="Gonzalez A.J."/>
            <person name="Green P.J."/>
            <person name="Hallab A."/>
            <person name="Hartog M."/>
            <person name="Hua A."/>
            <person name="Humphray S.J."/>
            <person name="Jeong D.H."/>
            <person name="Jing Y."/>
            <person name="Jocker A."/>
            <person name="Kenton S.M."/>
            <person name="Kim D.J."/>
            <person name="Klee K."/>
            <person name="Lai H."/>
            <person name="Lang C."/>
            <person name="Lin S."/>
            <person name="Macmil S.L."/>
            <person name="Magdelenat G."/>
            <person name="Matthews L."/>
            <person name="McCorrison J."/>
            <person name="Monaghan E.L."/>
            <person name="Mun J.H."/>
            <person name="Najar F.Z."/>
            <person name="Nicholson C."/>
            <person name="Noirot C."/>
            <person name="O'Bleness M."/>
            <person name="Paule C.R."/>
            <person name="Poulain J."/>
            <person name="Prion F."/>
            <person name="Qin B."/>
            <person name="Qu C."/>
            <person name="Retzel E.F."/>
            <person name="Riddle C."/>
            <person name="Sallet E."/>
            <person name="Samain S."/>
            <person name="Samson N."/>
            <person name="Sanders I."/>
            <person name="Saurat O."/>
            <person name="Scarpelli C."/>
            <person name="Schiex T."/>
            <person name="Segurens B."/>
            <person name="Severin A.J."/>
            <person name="Sherrier D.J."/>
            <person name="Shi R."/>
            <person name="Sims S."/>
            <person name="Singer S.R."/>
            <person name="Sinharoy S."/>
            <person name="Sterck L."/>
            <person name="Viollet A."/>
            <person name="Wang B.B."/>
            <person name="Wang K."/>
            <person name="Wang M."/>
            <person name="Wang X."/>
            <person name="Warfsmann J."/>
            <person name="Weissenbach J."/>
            <person name="White D.D."/>
            <person name="White J.D."/>
            <person name="Wiley G.B."/>
            <person name="Wincker P."/>
            <person name="Xing Y."/>
            <person name="Yang L."/>
            <person name="Yao Z."/>
            <person name="Ying F."/>
            <person name="Zhai J."/>
            <person name="Zhou L."/>
            <person name="Zuber A."/>
            <person name="Denarie J."/>
            <person name="Dixon R.A."/>
            <person name="May G.D."/>
            <person name="Schwartz D.C."/>
            <person name="Rogers J."/>
            <person name="Quetier F."/>
            <person name="Town C.D."/>
            <person name="Roe B.A."/>
        </authorList>
    </citation>
    <scope>NUCLEOTIDE SEQUENCE [LARGE SCALE GENOMIC DNA]</scope>
    <source>
        <strain evidence="1">A17</strain>
        <strain evidence="2 3">cv. Jemalong A17</strain>
    </source>
</reference>